<name>A0A4Y7PMS9_9AGAM</name>
<dbReference type="Proteomes" id="UP000294933">
    <property type="component" value="Unassembled WGS sequence"/>
</dbReference>
<gene>
    <name evidence="1" type="ORF">BD410DRAFT_85661</name>
</gene>
<evidence type="ECO:0000313" key="2">
    <source>
        <dbReference type="Proteomes" id="UP000294933"/>
    </source>
</evidence>
<accession>A0A4Y7PMS9</accession>
<evidence type="ECO:0008006" key="3">
    <source>
        <dbReference type="Google" id="ProtNLM"/>
    </source>
</evidence>
<dbReference type="EMBL" id="ML170262">
    <property type="protein sequence ID" value="TDL15770.1"/>
    <property type="molecule type" value="Genomic_DNA"/>
</dbReference>
<sequence>MERNIRRRVFDQVYPKLEYVQMTNVCLPCPPGMLNYVKRLTIDVVPRLRPLISEELLSMLALCDHLEEFSLRFTDEWARVENSSAPISPQIVFLRHLRHLDITALYSVSLIEWLDHLSLPGLTIFDYHGLCDPSSQIPSIPSSLVSKYDEFLVTLSEKYFQSQLASRTMAELSVNVHLGFHADYPCHDAIYFVFRGVFSHLTSFTVVLDTPTHYPVDTQGARLNWVEVFSELPVLHELTIGGREFNPGCAVLARTVLFALSKNDFTSTPACPDLRELTVVKIPLSLGPRRTDWVFTSLLTCVANRNSRDTRIAKLDISHCLRMSAKLITELMGFVDDLIWTL</sequence>
<keyword evidence="2" id="KW-1185">Reference proteome</keyword>
<reference evidence="1 2" key="1">
    <citation type="submission" date="2018-06" db="EMBL/GenBank/DDBJ databases">
        <title>A transcriptomic atlas of mushroom development highlights an independent origin of complex multicellularity.</title>
        <authorList>
            <consortium name="DOE Joint Genome Institute"/>
            <person name="Krizsan K."/>
            <person name="Almasi E."/>
            <person name="Merenyi Z."/>
            <person name="Sahu N."/>
            <person name="Viragh M."/>
            <person name="Koszo T."/>
            <person name="Mondo S."/>
            <person name="Kiss B."/>
            <person name="Balint B."/>
            <person name="Kues U."/>
            <person name="Barry K."/>
            <person name="Hegedus J.C."/>
            <person name="Henrissat B."/>
            <person name="Johnson J."/>
            <person name="Lipzen A."/>
            <person name="Ohm R."/>
            <person name="Nagy I."/>
            <person name="Pangilinan J."/>
            <person name="Yan J."/>
            <person name="Xiong Y."/>
            <person name="Grigoriev I.V."/>
            <person name="Hibbett D.S."/>
            <person name="Nagy L.G."/>
        </authorList>
    </citation>
    <scope>NUCLEOTIDE SEQUENCE [LARGE SCALE GENOMIC DNA]</scope>
    <source>
        <strain evidence="1 2">SZMC22713</strain>
    </source>
</reference>
<proteinExistence type="predicted"/>
<protein>
    <recommendedName>
        <fullName evidence="3">F-box domain-containing protein</fullName>
    </recommendedName>
</protein>
<dbReference type="AlphaFoldDB" id="A0A4Y7PMS9"/>
<evidence type="ECO:0000313" key="1">
    <source>
        <dbReference type="EMBL" id="TDL15770.1"/>
    </source>
</evidence>
<organism evidence="1 2">
    <name type="scientific">Rickenella mellea</name>
    <dbReference type="NCBI Taxonomy" id="50990"/>
    <lineage>
        <taxon>Eukaryota</taxon>
        <taxon>Fungi</taxon>
        <taxon>Dikarya</taxon>
        <taxon>Basidiomycota</taxon>
        <taxon>Agaricomycotina</taxon>
        <taxon>Agaricomycetes</taxon>
        <taxon>Hymenochaetales</taxon>
        <taxon>Rickenellaceae</taxon>
        <taxon>Rickenella</taxon>
    </lineage>
</organism>
<dbReference type="VEuPathDB" id="FungiDB:BD410DRAFT_85661"/>